<protein>
    <recommendedName>
        <fullName evidence="2">Nephrocystin 3-like N-terminal domain-containing protein</fullName>
    </recommendedName>
</protein>
<dbReference type="InterPro" id="IPR011047">
    <property type="entry name" value="Quinoprotein_ADH-like_sf"/>
</dbReference>
<keyword evidence="1" id="KW-0677">Repeat</keyword>
<dbReference type="InterPro" id="IPR056884">
    <property type="entry name" value="NPHP3-like_N"/>
</dbReference>
<accession>A0AAD9JDE9</accession>
<dbReference type="SUPFAM" id="SSF82171">
    <property type="entry name" value="DPP6 N-terminal domain-like"/>
    <property type="match status" value="1"/>
</dbReference>
<dbReference type="Proteomes" id="UP001208570">
    <property type="component" value="Unassembled WGS sequence"/>
</dbReference>
<feature type="domain" description="Nephrocystin 3-like N-terminal" evidence="2">
    <location>
        <begin position="110"/>
        <end position="266"/>
    </location>
</feature>
<dbReference type="InterPro" id="IPR027417">
    <property type="entry name" value="P-loop_NTPase"/>
</dbReference>
<dbReference type="Pfam" id="PF24883">
    <property type="entry name" value="NPHP3_N"/>
    <property type="match status" value="1"/>
</dbReference>
<evidence type="ECO:0000313" key="4">
    <source>
        <dbReference type="Proteomes" id="UP001208570"/>
    </source>
</evidence>
<dbReference type="PANTHER" id="PTHR10039:SF14">
    <property type="entry name" value="NACHT DOMAIN-CONTAINING PROTEIN"/>
    <property type="match status" value="1"/>
</dbReference>
<name>A0AAD9JDE9_9ANNE</name>
<sequence>MLRFSFSASSIKYTPTTTTSSLRRASSGRDAAAAGKAKEVHRRQSGVSCTVKERDDSHPVVPRKGDIRKLLCDFTDEVKGVVASYEFCPNTRSRLMNPIQKWIAGEETDKDSVERVWLLTGQAGMGKSAVTAEVYRKNGSRLVVGHFFKCNHPNLDYNDARFVLQSLARQLCGVVPDYAAALSRCTQLEATIEDGGAIIDLNEAFDVLFRQPLFSIELNRSTTDRVLVVLDAVDECRPDTRNQLLKLINSFAEKTPDWLYLLVTSRNENQILSQLENARTVEMKLTGDNLADIKKFLKQPMSKHMDRISLDGGLTQLVKKTDGNFLCAKVLSGMLDQLSPEKSIALREIESMFPKGTINCYAAVFKSFKDGLGKFVSPNELNDKYQSIAGLLCSAREPIPIDMLAETVKVDADCLDGLRPVLDVGDGCFALRNRHTADWLRNEQESGDLHVNISAGQKRLANWCLALLNHIGNRTENKYPVALQRYALKHAIWHLVEMPKQQENIAGLLCELRYISEKLQIPSVKARHLLHDYEHSHQTCFGESRKLISMADYMKKQPKLMQQMAAYHRFVRNQRKNLDDNPKSALNIAANYPSCDRIQQNALVELEGSPWLEDKSVVAETQHTAVRHPGLIEGADLSSDGKTVALMVASDERSCRLVMMNTITGEKKTADLDAKTIGDRLGSCVRFLADDSAIFVGSLSTFINPRQASPVPSGIDVKSVQMKEKYAIESCCVSRKFIVCGLSTLPTGGRSLHLAVLDLKAKKCTRLIEALKFRFGGSTQFGIKSCALSQDDALICSLVKETPRAQFVCTLWTISTGTSLYKVNMYGEYLTKCVFIGNDSILVGSGLKSYIRQENAEPTERTKLWNFKAGHQVVDWDEHEICSAFCIYNSGYLRLKWYFHGSRAYLETWKGKNVSAEAAERYRIDGVNSVCDVMAASDHLVVLTKEDIRLYNLCNLTQIQREENNAMTTSDVQIANMTWHPRREELVLAHISPDVQDQGVSTLNLHSDELTLSPAPVKLTAVGVKKDQGTPKVFHGRVTKTDACQYSSDGSMVVVKNGQSMVIWDIGNDKSDVLVSNDNSQDDGQLECVTSQKDNIVGVVRPDKPDTVQVFDLKSRHMIRQFSVPDAEAPVSDFLFLPYNGYLVAYYGKMAGTLVVWNPRNGEMVHQQPELDVSYIRLSPASDRLAINGGGDRTGGRLVLRSSDNKIRITLRIPDSWSGSPESSDAEFVADGTVLVGVAAEANVCRIWNAANGDVLRDWTIDFRWPVELIGAVTNAHVLLRDDRLMVVDIVTGQIVTSLSLVENLVRKTDRLGLRISPKGNTIVGSTKYGHLKILQCHNYGAVKRKSTLQIMKSSNK</sequence>
<dbReference type="Gene3D" id="1.25.40.370">
    <property type="match status" value="1"/>
</dbReference>
<dbReference type="Gene3D" id="2.130.10.10">
    <property type="entry name" value="YVTN repeat-like/Quinoprotein amine dehydrogenase"/>
    <property type="match status" value="2"/>
</dbReference>
<dbReference type="PANTHER" id="PTHR10039">
    <property type="entry name" value="AMELOGENIN"/>
    <property type="match status" value="1"/>
</dbReference>
<evidence type="ECO:0000256" key="1">
    <source>
        <dbReference type="ARBA" id="ARBA00022737"/>
    </source>
</evidence>
<dbReference type="Gene3D" id="3.40.50.300">
    <property type="entry name" value="P-loop containing nucleotide triphosphate hydrolases"/>
    <property type="match status" value="1"/>
</dbReference>
<evidence type="ECO:0000313" key="3">
    <source>
        <dbReference type="EMBL" id="KAK2151038.1"/>
    </source>
</evidence>
<organism evidence="3 4">
    <name type="scientific">Paralvinella palmiformis</name>
    <dbReference type="NCBI Taxonomy" id="53620"/>
    <lineage>
        <taxon>Eukaryota</taxon>
        <taxon>Metazoa</taxon>
        <taxon>Spiralia</taxon>
        <taxon>Lophotrochozoa</taxon>
        <taxon>Annelida</taxon>
        <taxon>Polychaeta</taxon>
        <taxon>Sedentaria</taxon>
        <taxon>Canalipalpata</taxon>
        <taxon>Terebellida</taxon>
        <taxon>Terebelliformia</taxon>
        <taxon>Alvinellidae</taxon>
        <taxon>Paralvinella</taxon>
    </lineage>
</organism>
<reference evidence="3" key="1">
    <citation type="journal article" date="2023" name="Mol. Biol. Evol.">
        <title>Third-Generation Sequencing Reveals the Adaptive Role of the Epigenome in Three Deep-Sea Polychaetes.</title>
        <authorList>
            <person name="Perez M."/>
            <person name="Aroh O."/>
            <person name="Sun Y."/>
            <person name="Lan Y."/>
            <person name="Juniper S.K."/>
            <person name="Young C.R."/>
            <person name="Angers B."/>
            <person name="Qian P.Y."/>
        </authorList>
    </citation>
    <scope>NUCLEOTIDE SEQUENCE</scope>
    <source>
        <strain evidence="3">P08H-3</strain>
    </source>
</reference>
<dbReference type="InterPro" id="IPR015943">
    <property type="entry name" value="WD40/YVTN_repeat-like_dom_sf"/>
</dbReference>
<keyword evidence="4" id="KW-1185">Reference proteome</keyword>
<dbReference type="SUPFAM" id="SSF52540">
    <property type="entry name" value="P-loop containing nucleoside triphosphate hydrolases"/>
    <property type="match status" value="1"/>
</dbReference>
<dbReference type="SUPFAM" id="SSF50998">
    <property type="entry name" value="Quinoprotein alcohol dehydrogenase-like"/>
    <property type="match status" value="1"/>
</dbReference>
<evidence type="ECO:0000259" key="2">
    <source>
        <dbReference type="Pfam" id="PF24883"/>
    </source>
</evidence>
<comment type="caution">
    <text evidence="3">The sequence shown here is derived from an EMBL/GenBank/DDBJ whole genome shotgun (WGS) entry which is preliminary data.</text>
</comment>
<proteinExistence type="predicted"/>
<gene>
    <name evidence="3" type="ORF">LSH36_378g02053</name>
</gene>
<dbReference type="EMBL" id="JAODUP010000378">
    <property type="protein sequence ID" value="KAK2151038.1"/>
    <property type="molecule type" value="Genomic_DNA"/>
</dbReference>